<dbReference type="EMBL" id="CM056812">
    <property type="protein sequence ID" value="KAJ8617390.1"/>
    <property type="molecule type" value="Genomic_DNA"/>
</dbReference>
<organism evidence="1 2">
    <name type="scientific">Persea americana</name>
    <name type="common">Avocado</name>
    <dbReference type="NCBI Taxonomy" id="3435"/>
    <lineage>
        <taxon>Eukaryota</taxon>
        <taxon>Viridiplantae</taxon>
        <taxon>Streptophyta</taxon>
        <taxon>Embryophyta</taxon>
        <taxon>Tracheophyta</taxon>
        <taxon>Spermatophyta</taxon>
        <taxon>Magnoliopsida</taxon>
        <taxon>Magnoliidae</taxon>
        <taxon>Laurales</taxon>
        <taxon>Lauraceae</taxon>
        <taxon>Persea</taxon>
    </lineage>
</organism>
<evidence type="ECO:0000313" key="1">
    <source>
        <dbReference type="EMBL" id="KAJ8617390.1"/>
    </source>
</evidence>
<name>A0ACC2K8H0_PERAE</name>
<evidence type="ECO:0000313" key="2">
    <source>
        <dbReference type="Proteomes" id="UP001234297"/>
    </source>
</evidence>
<sequence>MGLLMTVPDYNSAAVHSPSASFAYNSDPQQICARRAPLASSFNYLQNNSLSGALPQGLLKKNLILNMWQLRIKKIKRHVVLYQYASKKGFCFCPPIWELKYSLQELHINNPAQVDSLSCATDFRITKTPCLKYIFSARTKCRLLTI</sequence>
<gene>
    <name evidence="1" type="ORF">MRB53_013576</name>
</gene>
<proteinExistence type="predicted"/>
<accession>A0ACC2K8H0</accession>
<dbReference type="Proteomes" id="UP001234297">
    <property type="component" value="Chromosome 4"/>
</dbReference>
<comment type="caution">
    <text evidence="1">The sequence shown here is derived from an EMBL/GenBank/DDBJ whole genome shotgun (WGS) entry which is preliminary data.</text>
</comment>
<reference evidence="1 2" key="1">
    <citation type="journal article" date="2022" name="Hortic Res">
        <title>A haplotype resolved chromosomal level avocado genome allows analysis of novel avocado genes.</title>
        <authorList>
            <person name="Nath O."/>
            <person name="Fletcher S.J."/>
            <person name="Hayward A."/>
            <person name="Shaw L.M."/>
            <person name="Masouleh A.K."/>
            <person name="Furtado A."/>
            <person name="Henry R.J."/>
            <person name="Mitter N."/>
        </authorList>
    </citation>
    <scope>NUCLEOTIDE SEQUENCE [LARGE SCALE GENOMIC DNA]</scope>
    <source>
        <strain evidence="2">cv. Hass</strain>
    </source>
</reference>
<keyword evidence="2" id="KW-1185">Reference proteome</keyword>
<protein>
    <submittedName>
        <fullName evidence="1">Uncharacterized protein</fullName>
    </submittedName>
</protein>